<reference evidence="2 3" key="1">
    <citation type="submission" date="2021-01" db="EMBL/GenBank/DDBJ databases">
        <title>Whole genome shotgun sequence of Cellulomonas phragmiteti NBRC 110785.</title>
        <authorList>
            <person name="Komaki H."/>
            <person name="Tamura T."/>
        </authorList>
    </citation>
    <scope>NUCLEOTIDE SEQUENCE [LARGE SCALE GENOMIC DNA]</scope>
    <source>
        <strain evidence="2 3">NBRC 110785</strain>
    </source>
</reference>
<proteinExistence type="predicted"/>
<dbReference type="Proteomes" id="UP000614741">
    <property type="component" value="Unassembled WGS sequence"/>
</dbReference>
<dbReference type="EMBL" id="BONP01000004">
    <property type="protein sequence ID" value="GIG39279.1"/>
    <property type="molecule type" value="Genomic_DNA"/>
</dbReference>
<feature type="region of interest" description="Disordered" evidence="1">
    <location>
        <begin position="1094"/>
        <end position="1121"/>
    </location>
</feature>
<keyword evidence="3" id="KW-1185">Reference proteome</keyword>
<evidence type="ECO:0000313" key="2">
    <source>
        <dbReference type="EMBL" id="GIG39279.1"/>
    </source>
</evidence>
<evidence type="ECO:0008006" key="4">
    <source>
        <dbReference type="Google" id="ProtNLM"/>
    </source>
</evidence>
<gene>
    <name evidence="2" type="ORF">Cph01nite_10410</name>
</gene>
<name>A0ABQ4DIV2_9CELL</name>
<evidence type="ECO:0000256" key="1">
    <source>
        <dbReference type="SAM" id="MobiDB-lite"/>
    </source>
</evidence>
<sequence>MAPTFTRVVPGYYALTVALPDGAAGAQVAFAPTAPDGAPDSLTLAQTWQDHPGTYLFLARAPASPTGFLAELRTFLSTTPGTAALWLPDPDVPATAWSGSRLAWSGTAPGPRATTGLSQVALRSLALWVPGGAAVDLAPTQDALVVTPGVARATLTAGYGATTLPVDGPVTLPFTDLVAGTLTLGTTLENTGATHAPDVDRLDLGIRYSTPGAPAVVGGVPTWTTASYRYPLLVPPPATLPLAVTLDPLHPTLASRTLFALAAGTALTSSLVTTTGRAVTLVAGADPAAPCGFVPAVRALTVPARDTDPYTLVPSGAFTVADTAAGAGSPPQLMCGGSGVEYLTTTAVPGSTVHFVPGQPAHAASGLTADVTTSWVYVVGPEASSAVYHAQADAATLYHPPASDGRAPDARTGATDPTILGYLELAGTALPAGFDPAATPPTLFPMVGLTGLTGDDGTAAQTLEQLAICPARRLAISAVAAAQPVGPGSPHGQRQGVALAGAVTAATTPQGLYATFDDAGMSLLLGQSQAGSRRLVLGDLQPPLVEAFQSSQLFLVATDREALGRLATLTEDAGRLTIALNDSDTWTFDVLADGWAARGTALILKFAGRSLLDLLQDTGAWALAETLNGGDAAALAAQQQRLLDLVRDALTRADPAGGGDPDLAPFAALATDPAWNGVLVLGCRIPLDGLPEQMSGIAAGIDPARFVAHHLGMTVTPVQAVGEALTPQDSSLFGLVAYDDPADLVGTGADYRFKVNTLTVRFAASTVVSFASRIELLVNALFGDPVTLVGGAHGNNVVLDGVYLQQGSTSSYVFSTAADSPFTAPTSAVLAGVDITRAQFVTVLPADRAEAQHVPALSRFLFWGTCRFRPGPFDLFSFGDAADGSAAGALTFADVAVDLSYDPSDPAASSVYTFDAGRLTYDLAATSPRPGSLFEAFPLTLTGFVHALPPAAGSQDAATTPSGLGFLPVDVPLSQGAMTAPWFGMVADLALGTPGALAAQAGFTASLLVAWSPGVGTDVAVGLKLPGTGGPHRMLSLQSVLRLKIAALALRKVGAAYVLALHDISLSLLSLSFPPSGQTEILLFGDPGGQSQPSLGWYGGYAQDPPKPPAPTLQQVPGAAP</sequence>
<protein>
    <recommendedName>
        <fullName evidence="4">Hemagglutinin protein</fullName>
    </recommendedName>
</protein>
<comment type="caution">
    <text evidence="2">The sequence shown here is derived from an EMBL/GenBank/DDBJ whole genome shotgun (WGS) entry which is preliminary data.</text>
</comment>
<accession>A0ABQ4DIV2</accession>
<organism evidence="2 3">
    <name type="scientific">Cellulomonas phragmiteti</name>
    <dbReference type="NCBI Taxonomy" id="478780"/>
    <lineage>
        <taxon>Bacteria</taxon>
        <taxon>Bacillati</taxon>
        <taxon>Actinomycetota</taxon>
        <taxon>Actinomycetes</taxon>
        <taxon>Micrococcales</taxon>
        <taxon>Cellulomonadaceae</taxon>
        <taxon>Cellulomonas</taxon>
    </lineage>
</organism>
<dbReference type="RefSeq" id="WP_203671808.1">
    <property type="nucleotide sequence ID" value="NZ_BONP01000004.1"/>
</dbReference>
<evidence type="ECO:0000313" key="3">
    <source>
        <dbReference type="Proteomes" id="UP000614741"/>
    </source>
</evidence>